<dbReference type="EMBL" id="MFLF01000008">
    <property type="protein sequence ID" value="OGG60238.1"/>
    <property type="molecule type" value="Genomic_DNA"/>
</dbReference>
<evidence type="ECO:0000256" key="6">
    <source>
        <dbReference type="ARBA" id="ARBA00022840"/>
    </source>
</evidence>
<accession>A0A1F6DFN8</accession>
<keyword evidence="4" id="KW-0436">Ligase</keyword>
<dbReference type="PANTHER" id="PTHR11777">
    <property type="entry name" value="ALANYL-TRNA SYNTHETASE"/>
    <property type="match status" value="1"/>
</dbReference>
<dbReference type="GO" id="GO:0005829">
    <property type="term" value="C:cytosol"/>
    <property type="evidence" value="ECO:0007669"/>
    <property type="project" value="TreeGrafter"/>
</dbReference>
<keyword evidence="3" id="KW-0820">tRNA-binding</keyword>
<evidence type="ECO:0000256" key="1">
    <source>
        <dbReference type="ARBA" id="ARBA00008226"/>
    </source>
</evidence>
<dbReference type="Gene3D" id="3.30.54.20">
    <property type="match status" value="1"/>
</dbReference>
<dbReference type="Pfam" id="PF07973">
    <property type="entry name" value="tRNA_SAD"/>
    <property type="match status" value="1"/>
</dbReference>
<dbReference type="CDD" id="cd00673">
    <property type="entry name" value="AlaRS_core"/>
    <property type="match status" value="1"/>
</dbReference>
<keyword evidence="7" id="KW-0694">RNA-binding</keyword>
<dbReference type="SMART" id="SM00863">
    <property type="entry name" value="tRNA_SAD"/>
    <property type="match status" value="1"/>
</dbReference>
<proteinExistence type="inferred from homology"/>
<keyword evidence="5" id="KW-0547">Nucleotide-binding</keyword>
<dbReference type="Proteomes" id="UP000178794">
    <property type="component" value="Unassembled WGS sequence"/>
</dbReference>
<protein>
    <recommendedName>
        <fullName evidence="2">alanine--tRNA ligase</fullName>
        <ecNumber evidence="2">6.1.1.7</ecNumber>
    </recommendedName>
</protein>
<evidence type="ECO:0000256" key="8">
    <source>
        <dbReference type="ARBA" id="ARBA00022917"/>
    </source>
</evidence>
<gene>
    <name evidence="11" type="ORF">A3C89_00530</name>
</gene>
<organism evidence="11 12">
    <name type="scientific">Candidatus Kaiserbacteria bacterium RIFCSPHIGHO2_02_FULL_50_50</name>
    <dbReference type="NCBI Taxonomy" id="1798492"/>
    <lineage>
        <taxon>Bacteria</taxon>
        <taxon>Candidatus Kaiseribacteriota</taxon>
    </lineage>
</organism>
<evidence type="ECO:0000256" key="2">
    <source>
        <dbReference type="ARBA" id="ARBA00013168"/>
    </source>
</evidence>
<keyword evidence="6" id="KW-0067">ATP-binding</keyword>
<dbReference type="InterPro" id="IPR002318">
    <property type="entry name" value="Ala-tRNA-lgiase_IIc"/>
</dbReference>
<dbReference type="GO" id="GO:0005524">
    <property type="term" value="F:ATP binding"/>
    <property type="evidence" value="ECO:0007669"/>
    <property type="project" value="UniProtKB-KW"/>
</dbReference>
<dbReference type="GO" id="GO:0004813">
    <property type="term" value="F:alanine-tRNA ligase activity"/>
    <property type="evidence" value="ECO:0007669"/>
    <property type="project" value="UniProtKB-EC"/>
</dbReference>
<dbReference type="Gene3D" id="3.30.980.10">
    <property type="entry name" value="Threonyl-trna Synthetase, Chain A, domain 2"/>
    <property type="match status" value="1"/>
</dbReference>
<evidence type="ECO:0000256" key="4">
    <source>
        <dbReference type="ARBA" id="ARBA00022598"/>
    </source>
</evidence>
<dbReference type="Gene3D" id="3.30.930.10">
    <property type="entry name" value="Bira Bifunctional Protein, Domain 2"/>
    <property type="match status" value="1"/>
</dbReference>
<dbReference type="SUPFAM" id="SSF55186">
    <property type="entry name" value="ThrRS/AlaRS common domain"/>
    <property type="match status" value="1"/>
</dbReference>
<dbReference type="PANTHER" id="PTHR11777:SF9">
    <property type="entry name" value="ALANINE--TRNA LIGASE, CYTOPLASMIC"/>
    <property type="match status" value="1"/>
</dbReference>
<dbReference type="InterPro" id="IPR018164">
    <property type="entry name" value="Ala-tRNA-synth_IIc_N"/>
</dbReference>
<evidence type="ECO:0000256" key="9">
    <source>
        <dbReference type="ARBA" id="ARBA00023146"/>
    </source>
</evidence>
<sequence length="622" mass="68539">MNANQIREKFLAYMVAKGHVEIPSARLVPENDPTTLFTGSGMQPLIPYLMGETHPKGVRLTDSQKCFRAADIEEVGDNRHTTFFEMLGNWSLGDYFKKEQLPFFYNFLVDEVGLDPQRIYVTTFMGDEAAGVPKDDESIALWQDIFAARGLSNGIGVMGSEEAGGERGMHEGERIFVYDSAKNWWSRSGKPANMPVGEIGGPDSEFFYDFGGEHDTRYGAQCHPNCDCGRFVEVGNSVFIEYIKQADGTFAKLPQKNVDFGGGLERIAAASNENSDVFLVPELSMIIKDVEAKTGKAYAENHKAFRVIADHLRGATFIIGDGVMPSNTDQGYFVRRLIRRAVRYADMLGLPEGSFAQFARAVIAAYGARYTNLVTDAEKIVGAIEAEETKFRTTLAKGMKEFDRAIADGTLSTDDVFTLFTTYGFPYELTEELASEHGFVISRGDFDAKMGEHQALSRAGAEQKFKGGLADSSEIVVQYHTVTHLMLAGLRNVLGDHVHQAGSNITGERLRFDFTHGEKMTPEQIAAVEAYVNSAIKAQAAVSIEMMAKDAAHAAGVEGSFWEKYPDEVKVYTVKDAEGKVYSRELCGGPHVENTSTITGTFKIQKEESSSQGIRRIKAVLV</sequence>
<dbReference type="InterPro" id="IPR050058">
    <property type="entry name" value="Ala-tRNA_ligase"/>
</dbReference>
<dbReference type="SUPFAM" id="SSF101353">
    <property type="entry name" value="Putative anticodon-binding domain of alanyl-tRNA synthetase (AlaRS)"/>
    <property type="match status" value="1"/>
</dbReference>
<dbReference type="InterPro" id="IPR012947">
    <property type="entry name" value="tRNA_SAD"/>
</dbReference>
<dbReference type="AlphaFoldDB" id="A0A1F6DFN8"/>
<dbReference type="GO" id="GO:0000049">
    <property type="term" value="F:tRNA binding"/>
    <property type="evidence" value="ECO:0007669"/>
    <property type="project" value="UniProtKB-KW"/>
</dbReference>
<dbReference type="EC" id="6.1.1.7" evidence="2"/>
<comment type="similarity">
    <text evidence="1">Belongs to the class-II aminoacyl-tRNA synthetase family.</text>
</comment>
<keyword evidence="8" id="KW-0648">Protein biosynthesis</keyword>
<dbReference type="InterPro" id="IPR018165">
    <property type="entry name" value="Ala-tRNA-synth_IIc_core"/>
</dbReference>
<name>A0A1F6DFN8_9BACT</name>
<dbReference type="PROSITE" id="PS50860">
    <property type="entry name" value="AA_TRNA_LIGASE_II_ALA"/>
    <property type="match status" value="1"/>
</dbReference>
<comment type="caution">
    <text evidence="11">The sequence shown here is derived from an EMBL/GenBank/DDBJ whole genome shotgun (WGS) entry which is preliminary data.</text>
</comment>
<dbReference type="InterPro" id="IPR045864">
    <property type="entry name" value="aa-tRNA-synth_II/BPL/LPL"/>
</dbReference>
<dbReference type="FunFam" id="3.30.980.10:FF:000004">
    <property type="entry name" value="Alanine--tRNA ligase, cytoplasmic"/>
    <property type="match status" value="1"/>
</dbReference>
<dbReference type="GO" id="GO:0002161">
    <property type="term" value="F:aminoacyl-tRNA deacylase activity"/>
    <property type="evidence" value="ECO:0007669"/>
    <property type="project" value="TreeGrafter"/>
</dbReference>
<dbReference type="InterPro" id="IPR018163">
    <property type="entry name" value="Thr/Ala-tRNA-synth_IIc_edit"/>
</dbReference>
<evidence type="ECO:0000313" key="12">
    <source>
        <dbReference type="Proteomes" id="UP000178794"/>
    </source>
</evidence>
<evidence type="ECO:0000259" key="10">
    <source>
        <dbReference type="PROSITE" id="PS50860"/>
    </source>
</evidence>
<dbReference type="GO" id="GO:0006419">
    <property type="term" value="P:alanyl-tRNA aminoacylation"/>
    <property type="evidence" value="ECO:0007669"/>
    <property type="project" value="InterPro"/>
</dbReference>
<dbReference type="Pfam" id="PF01411">
    <property type="entry name" value="tRNA-synt_2c"/>
    <property type="match status" value="1"/>
</dbReference>
<dbReference type="SUPFAM" id="SSF55681">
    <property type="entry name" value="Class II aaRS and biotin synthetases"/>
    <property type="match status" value="1"/>
</dbReference>
<evidence type="ECO:0000313" key="11">
    <source>
        <dbReference type="EMBL" id="OGG60238.1"/>
    </source>
</evidence>
<feature type="domain" description="Alanyl-transfer RNA synthetases family profile" evidence="10">
    <location>
        <begin position="1"/>
        <end position="622"/>
    </location>
</feature>
<evidence type="ECO:0000256" key="3">
    <source>
        <dbReference type="ARBA" id="ARBA00022555"/>
    </source>
</evidence>
<evidence type="ECO:0000256" key="5">
    <source>
        <dbReference type="ARBA" id="ARBA00022741"/>
    </source>
</evidence>
<dbReference type="STRING" id="1798492.A3C89_00530"/>
<dbReference type="InterPro" id="IPR018162">
    <property type="entry name" value="Ala-tRNA-ligase_IIc_anticod-bd"/>
</dbReference>
<reference evidence="11 12" key="1">
    <citation type="journal article" date="2016" name="Nat. Commun.">
        <title>Thousands of microbial genomes shed light on interconnected biogeochemical processes in an aquifer system.</title>
        <authorList>
            <person name="Anantharaman K."/>
            <person name="Brown C.T."/>
            <person name="Hug L.A."/>
            <person name="Sharon I."/>
            <person name="Castelle C.J."/>
            <person name="Probst A.J."/>
            <person name="Thomas B.C."/>
            <person name="Singh A."/>
            <person name="Wilkins M.J."/>
            <person name="Karaoz U."/>
            <person name="Brodie E.L."/>
            <person name="Williams K.H."/>
            <person name="Hubbard S.S."/>
            <person name="Banfield J.F."/>
        </authorList>
    </citation>
    <scope>NUCLEOTIDE SEQUENCE [LARGE SCALE GENOMIC DNA]</scope>
</reference>
<keyword evidence="9" id="KW-0030">Aminoacyl-tRNA synthetase</keyword>
<evidence type="ECO:0000256" key="7">
    <source>
        <dbReference type="ARBA" id="ARBA00022884"/>
    </source>
</evidence>
<dbReference type="PRINTS" id="PR00980">
    <property type="entry name" value="TRNASYNTHALA"/>
</dbReference>